<dbReference type="InterPro" id="IPR004326">
    <property type="entry name" value="Mlo"/>
</dbReference>
<keyword evidence="11" id="KW-1185">Reference proteome</keyword>
<comment type="similarity">
    <text evidence="2">Belongs to the MLO family.</text>
</comment>
<keyword evidence="5 9" id="KW-1133">Transmembrane helix</keyword>
<organism evidence="10 11">
    <name type="scientific">Actinidia rufa</name>
    <dbReference type="NCBI Taxonomy" id="165716"/>
    <lineage>
        <taxon>Eukaryota</taxon>
        <taxon>Viridiplantae</taxon>
        <taxon>Streptophyta</taxon>
        <taxon>Embryophyta</taxon>
        <taxon>Tracheophyta</taxon>
        <taxon>Spermatophyta</taxon>
        <taxon>Magnoliopsida</taxon>
        <taxon>eudicotyledons</taxon>
        <taxon>Gunneridae</taxon>
        <taxon>Pentapetalae</taxon>
        <taxon>asterids</taxon>
        <taxon>Ericales</taxon>
        <taxon>Actinidiaceae</taxon>
        <taxon>Actinidia</taxon>
    </lineage>
</organism>
<keyword evidence="4" id="KW-0611">Plant defense</keyword>
<evidence type="ECO:0000313" key="11">
    <source>
        <dbReference type="Proteomes" id="UP000585474"/>
    </source>
</evidence>
<evidence type="ECO:0000256" key="9">
    <source>
        <dbReference type="SAM" id="Phobius"/>
    </source>
</evidence>
<name>A0A7J0HBX4_9ERIC</name>
<feature type="compositionally biased region" description="Polar residues" evidence="8">
    <location>
        <begin position="276"/>
        <end position="285"/>
    </location>
</feature>
<evidence type="ECO:0000256" key="1">
    <source>
        <dbReference type="ARBA" id="ARBA00004141"/>
    </source>
</evidence>
<feature type="region of interest" description="Disordered" evidence="8">
    <location>
        <begin position="322"/>
        <end position="362"/>
    </location>
</feature>
<feature type="transmembrane region" description="Helical" evidence="9">
    <location>
        <begin position="212"/>
        <end position="236"/>
    </location>
</feature>
<dbReference type="GO" id="GO:0006952">
    <property type="term" value="P:defense response"/>
    <property type="evidence" value="ECO:0007669"/>
    <property type="project" value="UniProtKB-KW"/>
</dbReference>
<proteinExistence type="inferred from homology"/>
<dbReference type="Pfam" id="PF03094">
    <property type="entry name" value="Mlo"/>
    <property type="match status" value="1"/>
</dbReference>
<evidence type="ECO:0000256" key="3">
    <source>
        <dbReference type="ARBA" id="ARBA00022692"/>
    </source>
</evidence>
<dbReference type="PANTHER" id="PTHR31942:SF34">
    <property type="entry name" value="MLO-LIKE PROTEIN"/>
    <property type="match status" value="1"/>
</dbReference>
<dbReference type="AlphaFoldDB" id="A0A7J0HBX4"/>
<keyword evidence="6 9" id="KW-0472">Membrane</keyword>
<dbReference type="PANTHER" id="PTHR31942">
    <property type="entry name" value="MLO-LIKE PROTEIN 1"/>
    <property type="match status" value="1"/>
</dbReference>
<feature type="transmembrane region" description="Helical" evidence="9">
    <location>
        <begin position="125"/>
        <end position="143"/>
    </location>
</feature>
<keyword evidence="3 9" id="KW-0812">Transmembrane</keyword>
<feature type="region of interest" description="Disordered" evidence="8">
    <location>
        <begin position="267"/>
        <end position="288"/>
    </location>
</feature>
<protein>
    <submittedName>
        <fullName evidence="10">Seven transmembrane MLO family protein</fullName>
    </submittedName>
</protein>
<evidence type="ECO:0000256" key="6">
    <source>
        <dbReference type="ARBA" id="ARBA00023136"/>
    </source>
</evidence>
<accession>A0A7J0HBX4</accession>
<dbReference type="GO" id="GO:0016020">
    <property type="term" value="C:membrane"/>
    <property type="evidence" value="ECO:0007669"/>
    <property type="project" value="UniProtKB-SubCell"/>
</dbReference>
<evidence type="ECO:0000256" key="5">
    <source>
        <dbReference type="ARBA" id="ARBA00022989"/>
    </source>
</evidence>
<gene>
    <name evidence="10" type="ORF">Acr_28g0011800</name>
</gene>
<comment type="subcellular location">
    <subcellularLocation>
        <location evidence="1">Membrane</location>
        <topology evidence="1">Multi-pass membrane protein</topology>
    </subcellularLocation>
</comment>
<feature type="transmembrane region" description="Helical" evidence="9">
    <location>
        <begin position="100"/>
        <end position="119"/>
    </location>
</feature>
<evidence type="ECO:0000313" key="10">
    <source>
        <dbReference type="EMBL" id="GFZ20475.1"/>
    </source>
</evidence>
<evidence type="ECO:0000256" key="4">
    <source>
        <dbReference type="ARBA" id="ARBA00022821"/>
    </source>
</evidence>
<dbReference type="OrthoDB" id="1388414at2759"/>
<dbReference type="EMBL" id="BJWL01000028">
    <property type="protein sequence ID" value="GFZ20475.1"/>
    <property type="molecule type" value="Genomic_DNA"/>
</dbReference>
<comment type="caution">
    <text evidence="10">The sequence shown here is derived from an EMBL/GenBank/DDBJ whole genome shotgun (WGS) entry which is preliminary data.</text>
</comment>
<evidence type="ECO:0000256" key="8">
    <source>
        <dbReference type="SAM" id="MobiDB-lite"/>
    </source>
</evidence>
<feature type="compositionally biased region" description="Basic and acidic residues" evidence="8">
    <location>
        <begin position="353"/>
        <end position="362"/>
    </location>
</feature>
<reference evidence="10 11" key="1">
    <citation type="submission" date="2019-07" db="EMBL/GenBank/DDBJ databases">
        <title>De Novo Assembly of kiwifruit Actinidia rufa.</title>
        <authorList>
            <person name="Sugita-Konishi S."/>
            <person name="Sato K."/>
            <person name="Mori E."/>
            <person name="Abe Y."/>
            <person name="Kisaki G."/>
            <person name="Hamano K."/>
            <person name="Suezawa K."/>
            <person name="Otani M."/>
            <person name="Fukuda T."/>
            <person name="Manabe T."/>
            <person name="Gomi K."/>
            <person name="Tabuchi M."/>
            <person name="Akimitsu K."/>
            <person name="Kataoka I."/>
        </authorList>
    </citation>
    <scope>NUCLEOTIDE SEQUENCE [LARGE SCALE GENOMIC DNA]</scope>
    <source>
        <strain evidence="11">cv. Fuchu</strain>
    </source>
</reference>
<keyword evidence="7" id="KW-0568">Pathogenesis-related protein</keyword>
<dbReference type="Proteomes" id="UP000585474">
    <property type="component" value="Unassembled WGS sequence"/>
</dbReference>
<evidence type="ECO:0000256" key="2">
    <source>
        <dbReference type="ARBA" id="ARBA00006574"/>
    </source>
</evidence>
<sequence length="362" mass="42238">MRSWKAWEKETRTVEYQFSNDPERFRFARETSFGRRHLSVWTKKPILMWIVCFFRQFIRSVPKIDYLTLRHGFIMAHLAPQTHSNFDFQKYINRSLEEDFKVVVGISPPIWFFAVLFLLFNTNGWYSYLWLPFIPLIIILLVGTKLQVIITKMGLSIQERGEVVKGVPVVQPGDDLFWFNRPRLILYLINFVLFQYEFGLKSCFHERLEDVIIRISMGVLVQILCSYVTLPLYALVTQMGSTMKPTIFNERIAEALRNWHHTAKKHIKQSHHRSGKVTSMSTPSHHASPVHLLRRYRSDMDDSLQASPARFSNFEIDHRQSWEDTDGGSISISPSLPLPPPPAEHIAAAATPPHRDWTRGEQ</sequence>
<evidence type="ECO:0000256" key="7">
    <source>
        <dbReference type="ARBA" id="ARBA00023265"/>
    </source>
</evidence>